<accession>A0A137NS62</accession>
<dbReference type="InterPro" id="IPR003892">
    <property type="entry name" value="CUE"/>
</dbReference>
<dbReference type="Gene3D" id="3.30.1370.110">
    <property type="match status" value="1"/>
</dbReference>
<evidence type="ECO:0000313" key="4">
    <source>
        <dbReference type="EMBL" id="KXN65595.1"/>
    </source>
</evidence>
<dbReference type="PANTHER" id="PTHR46535">
    <property type="entry name" value="NEDD4-BINDING PROTEIN 2"/>
    <property type="match status" value="1"/>
</dbReference>
<feature type="domain" description="CUE" evidence="3">
    <location>
        <begin position="205"/>
        <end position="248"/>
    </location>
</feature>
<dbReference type="GO" id="GO:0004519">
    <property type="term" value="F:endonuclease activity"/>
    <property type="evidence" value="ECO:0007669"/>
    <property type="project" value="TreeGrafter"/>
</dbReference>
<evidence type="ECO:0000313" key="5">
    <source>
        <dbReference type="Proteomes" id="UP000070444"/>
    </source>
</evidence>
<feature type="non-terminal residue" evidence="4">
    <location>
        <position position="451"/>
    </location>
</feature>
<feature type="region of interest" description="Disordered" evidence="1">
    <location>
        <begin position="35"/>
        <end position="91"/>
    </location>
</feature>
<feature type="domain" description="Smr" evidence="2">
    <location>
        <begin position="396"/>
        <end position="451"/>
    </location>
</feature>
<proteinExistence type="predicted"/>
<dbReference type="PROSITE" id="PS50828">
    <property type="entry name" value="SMR"/>
    <property type="match status" value="1"/>
</dbReference>
<reference evidence="4 5" key="1">
    <citation type="journal article" date="2015" name="Genome Biol. Evol.">
        <title>Phylogenomic analyses indicate that early fungi evolved digesting cell walls of algal ancestors of land plants.</title>
        <authorList>
            <person name="Chang Y."/>
            <person name="Wang S."/>
            <person name="Sekimoto S."/>
            <person name="Aerts A.L."/>
            <person name="Choi C."/>
            <person name="Clum A."/>
            <person name="LaButti K.M."/>
            <person name="Lindquist E.A."/>
            <person name="Yee Ngan C."/>
            <person name="Ohm R.A."/>
            <person name="Salamov A.A."/>
            <person name="Grigoriev I.V."/>
            <person name="Spatafora J.W."/>
            <person name="Berbee M.L."/>
        </authorList>
    </citation>
    <scope>NUCLEOTIDE SEQUENCE [LARGE SCALE GENOMIC DNA]</scope>
    <source>
        <strain evidence="4 5">NRRL 28638</strain>
    </source>
</reference>
<dbReference type="PANTHER" id="PTHR46535:SF1">
    <property type="entry name" value="NEDD4-BINDING PROTEIN 2"/>
    <property type="match status" value="1"/>
</dbReference>
<gene>
    <name evidence="4" type="ORF">CONCODRAFT_80727</name>
</gene>
<dbReference type="PROSITE" id="PS51140">
    <property type="entry name" value="CUE"/>
    <property type="match status" value="1"/>
</dbReference>
<evidence type="ECO:0008006" key="6">
    <source>
        <dbReference type="Google" id="ProtNLM"/>
    </source>
</evidence>
<dbReference type="STRING" id="796925.A0A137NS62"/>
<dbReference type="InterPro" id="IPR009060">
    <property type="entry name" value="UBA-like_sf"/>
</dbReference>
<dbReference type="InterPro" id="IPR052772">
    <property type="entry name" value="Endo/PolyKinase_Domain-Protein"/>
</dbReference>
<sequence>MFTEKAIKELQQLYNKFKGNVDDVVQHVLSQPQSQNAITNAKKQNNKQGKKVNQVKANNQPKNTTTTTTTTPKSAKQAKNASKWDKQKTTVSKDTDVPQTITLDPTAYPIFSCTKPEKATKKKTSSKFSWDRQCYLQWSNAQWEEFNSTLGQVKSIFPTLSNFTMIHSFLKNNGDLNQTLECCCQTSEYIQNEGISDTDHAYNIELESNCDNLVDMFPTFSRFQLVLLLIICQNNMDAALQSLLDMQYIIQSNLSSSSSSNSTSKKKPTFTPAPDLLKARYNKKGNILSLNVNEGPNLSLNEDAVLSLRHSSREMLDDPDIYRERAQDFYDKRNGLYEKAVDRHKNRNKRNNHAGVAFYYAEEGRDLERKAQFQNELAVRSLINEKLANRSDPYEVDLHGFRVQEAIDFALEQCSIWYIRDMKRVESGRCRKLHPLTFVTGKGVHNADQKS</sequence>
<feature type="region of interest" description="Disordered" evidence="1">
    <location>
        <begin position="255"/>
        <end position="275"/>
    </location>
</feature>
<dbReference type="Proteomes" id="UP000070444">
    <property type="component" value="Unassembled WGS sequence"/>
</dbReference>
<dbReference type="GO" id="GO:0005634">
    <property type="term" value="C:nucleus"/>
    <property type="evidence" value="ECO:0007669"/>
    <property type="project" value="TreeGrafter"/>
</dbReference>
<feature type="compositionally biased region" description="Low complexity" evidence="1">
    <location>
        <begin position="51"/>
        <end position="71"/>
    </location>
</feature>
<dbReference type="GO" id="GO:0043130">
    <property type="term" value="F:ubiquitin binding"/>
    <property type="evidence" value="ECO:0007669"/>
    <property type="project" value="InterPro"/>
</dbReference>
<dbReference type="InterPro" id="IPR036063">
    <property type="entry name" value="Smr_dom_sf"/>
</dbReference>
<protein>
    <recommendedName>
        <fullName evidence="6">Smr domain-containing protein</fullName>
    </recommendedName>
</protein>
<name>A0A137NS62_CONC2</name>
<dbReference type="EMBL" id="KQ964850">
    <property type="protein sequence ID" value="KXN65595.1"/>
    <property type="molecule type" value="Genomic_DNA"/>
</dbReference>
<feature type="compositionally biased region" description="Basic and acidic residues" evidence="1">
    <location>
        <begin position="82"/>
        <end position="91"/>
    </location>
</feature>
<dbReference type="SUPFAM" id="SSF46934">
    <property type="entry name" value="UBA-like"/>
    <property type="match status" value="1"/>
</dbReference>
<dbReference type="InterPro" id="IPR002625">
    <property type="entry name" value="Smr_dom"/>
</dbReference>
<evidence type="ECO:0000259" key="3">
    <source>
        <dbReference type="PROSITE" id="PS51140"/>
    </source>
</evidence>
<keyword evidence="5" id="KW-1185">Reference proteome</keyword>
<dbReference type="AlphaFoldDB" id="A0A137NS62"/>
<dbReference type="OrthoDB" id="443981at2759"/>
<organism evidence="4 5">
    <name type="scientific">Conidiobolus coronatus (strain ATCC 28846 / CBS 209.66 / NRRL 28638)</name>
    <name type="common">Delacroixia coronata</name>
    <dbReference type="NCBI Taxonomy" id="796925"/>
    <lineage>
        <taxon>Eukaryota</taxon>
        <taxon>Fungi</taxon>
        <taxon>Fungi incertae sedis</taxon>
        <taxon>Zoopagomycota</taxon>
        <taxon>Entomophthoromycotina</taxon>
        <taxon>Entomophthoromycetes</taxon>
        <taxon>Entomophthorales</taxon>
        <taxon>Ancylistaceae</taxon>
        <taxon>Conidiobolus</taxon>
    </lineage>
</organism>
<dbReference type="SUPFAM" id="SSF160443">
    <property type="entry name" value="SMR domain-like"/>
    <property type="match status" value="1"/>
</dbReference>
<evidence type="ECO:0000259" key="2">
    <source>
        <dbReference type="PROSITE" id="PS50828"/>
    </source>
</evidence>
<dbReference type="CDD" id="cd14279">
    <property type="entry name" value="CUE"/>
    <property type="match status" value="1"/>
</dbReference>
<evidence type="ECO:0000256" key="1">
    <source>
        <dbReference type="SAM" id="MobiDB-lite"/>
    </source>
</evidence>